<gene>
    <name evidence="1" type="ORF">HINF_LOCUS18473</name>
    <name evidence="2" type="ORF">HINF_LOCUS3108</name>
</gene>
<organism evidence="1">
    <name type="scientific">Hexamita inflata</name>
    <dbReference type="NCBI Taxonomy" id="28002"/>
    <lineage>
        <taxon>Eukaryota</taxon>
        <taxon>Metamonada</taxon>
        <taxon>Diplomonadida</taxon>
        <taxon>Hexamitidae</taxon>
        <taxon>Hexamitinae</taxon>
        <taxon>Hexamita</taxon>
    </lineage>
</organism>
<reference evidence="1" key="1">
    <citation type="submission" date="2023-06" db="EMBL/GenBank/DDBJ databases">
        <authorList>
            <person name="Kurt Z."/>
        </authorList>
    </citation>
    <scope>NUCLEOTIDE SEQUENCE</scope>
</reference>
<comment type="caution">
    <text evidence="1">The sequence shown here is derived from an EMBL/GenBank/DDBJ whole genome shotgun (WGS) entry which is preliminary data.</text>
</comment>
<evidence type="ECO:0000313" key="3">
    <source>
        <dbReference type="Proteomes" id="UP001642409"/>
    </source>
</evidence>
<dbReference type="AlphaFoldDB" id="A0AA86P4T4"/>
<dbReference type="Proteomes" id="UP001642409">
    <property type="component" value="Unassembled WGS sequence"/>
</dbReference>
<evidence type="ECO:0000313" key="1">
    <source>
        <dbReference type="EMBL" id="CAI9930828.1"/>
    </source>
</evidence>
<evidence type="ECO:0000313" key="2">
    <source>
        <dbReference type="EMBL" id="CAL5974948.1"/>
    </source>
</evidence>
<sequence length="207" mass="22531">MTYFGLIGYIQGNISYFGSNIVIQINKASDIHAFGIYGYLVPQYAEILNVATSVRLQLNNDSNANNNYISVLIGVQTQKKCLVQNISVDSSNVSSKQCFGTVTGFIFSSNLQVLNCSINNSNFTTYIKSSGIFIGQATSTQILIVNTQISSVALQCPTSSLMTIGANLIGNKFDIQNTAFYGGNNKLNNNIFVNVQYELEVSALNNQ</sequence>
<dbReference type="EMBL" id="CAXDID020000005">
    <property type="protein sequence ID" value="CAL5974948.1"/>
    <property type="molecule type" value="Genomic_DNA"/>
</dbReference>
<name>A0AA86P4T4_9EUKA</name>
<keyword evidence="3" id="KW-1185">Reference proteome</keyword>
<dbReference type="EMBL" id="CATOUU010000464">
    <property type="protein sequence ID" value="CAI9930828.1"/>
    <property type="molecule type" value="Genomic_DNA"/>
</dbReference>
<reference evidence="2 3" key="2">
    <citation type="submission" date="2024-07" db="EMBL/GenBank/DDBJ databases">
        <authorList>
            <person name="Akdeniz Z."/>
        </authorList>
    </citation>
    <scope>NUCLEOTIDE SEQUENCE [LARGE SCALE GENOMIC DNA]</scope>
</reference>
<protein>
    <submittedName>
        <fullName evidence="2">Hypothetical_protein</fullName>
    </submittedName>
</protein>
<proteinExistence type="predicted"/>
<accession>A0AA86P4T4</accession>